<dbReference type="GO" id="GO:0005886">
    <property type="term" value="C:plasma membrane"/>
    <property type="evidence" value="ECO:0007669"/>
    <property type="project" value="UniProtKB-SubCell"/>
</dbReference>
<keyword evidence="6 8" id="KW-0472">Membrane</keyword>
<name>A0AA37WJD3_9ALTE</name>
<evidence type="ECO:0000256" key="3">
    <source>
        <dbReference type="ARBA" id="ARBA00022475"/>
    </source>
</evidence>
<reference evidence="10" key="1">
    <citation type="journal article" date="2014" name="Int. J. Syst. Evol. Microbiol.">
        <title>Complete genome sequence of Corynebacterium casei LMG S-19264T (=DSM 44701T), isolated from a smear-ripened cheese.</title>
        <authorList>
            <consortium name="US DOE Joint Genome Institute (JGI-PGF)"/>
            <person name="Walter F."/>
            <person name="Albersmeier A."/>
            <person name="Kalinowski J."/>
            <person name="Ruckert C."/>
        </authorList>
    </citation>
    <scope>NUCLEOTIDE SEQUENCE</scope>
    <source>
        <strain evidence="10">NBRC 110023</strain>
    </source>
</reference>
<keyword evidence="11" id="KW-1185">Reference proteome</keyword>
<feature type="transmembrane region" description="Helical" evidence="8">
    <location>
        <begin position="276"/>
        <end position="294"/>
    </location>
</feature>
<feature type="transmembrane region" description="Helical" evidence="8">
    <location>
        <begin position="336"/>
        <end position="355"/>
    </location>
</feature>
<dbReference type="InterPro" id="IPR003918">
    <property type="entry name" value="NADH_UbQ_OxRdtase"/>
</dbReference>
<keyword evidence="3" id="KW-1003">Cell membrane</keyword>
<dbReference type="PANTHER" id="PTHR42703">
    <property type="entry name" value="NADH DEHYDROGENASE"/>
    <property type="match status" value="1"/>
</dbReference>
<accession>A0AA37WJD3</accession>
<feature type="transmembrane region" description="Helical" evidence="8">
    <location>
        <begin position="109"/>
        <end position="126"/>
    </location>
</feature>
<evidence type="ECO:0000313" key="11">
    <source>
        <dbReference type="Proteomes" id="UP001156601"/>
    </source>
</evidence>
<evidence type="ECO:0000256" key="5">
    <source>
        <dbReference type="ARBA" id="ARBA00022989"/>
    </source>
</evidence>
<dbReference type="PANTHER" id="PTHR42703:SF1">
    <property type="entry name" value="NA(+)_H(+) ANTIPORTER SUBUNIT D1"/>
    <property type="match status" value="1"/>
</dbReference>
<dbReference type="GO" id="GO:0008137">
    <property type="term" value="F:NADH dehydrogenase (ubiquinone) activity"/>
    <property type="evidence" value="ECO:0007669"/>
    <property type="project" value="InterPro"/>
</dbReference>
<evidence type="ECO:0000256" key="8">
    <source>
        <dbReference type="SAM" id="Phobius"/>
    </source>
</evidence>
<sequence>MTEQLTILLVVIPLLSAPITAIFKNHLLTWAITLSVSIVCFAISGVILAEVIDGKHVIYELGGWRPPWGIEYKIDSLNAFIALIVSGIAVVSGIFSFRSAPSEIDTTQSGLFYAAFQLCLLGLLGIALTGDIFNLFVFLEISSLSSYALISMGRKRQALTASFAYLILGTIGATFFLIGVGFLYAASGSLNIADIAERFSSFEDMQLVVTAFIFILLGIALKAAIFPLHSWLPNAYGFAPSTVSIFLSATATKVSIYVLLRVLFDLYPIAYWQELLIPQLLLVLGCVGVIYGSVRAWQQVEIKRLLAFSSVAQIGYIVIGIALLTETGLTAAVLHLFNHAIIKATLFIGAGILVYRANSTKLSDLRGFGASMPWTFFAMAFAGLSLIGVPGTVGFVTKWYLLEAAIQQSKWIVVGAIVIGSVFAIAYVWKIVEALYFNSKRKIHIQHVKSGDINIPSASKSMGLALWLGAIACLYFGLFTNIPFNAANAVAKALLGM</sequence>
<feature type="domain" description="NADH:quinone oxidoreductase/Mrp antiporter transmembrane" evidence="9">
    <location>
        <begin position="131"/>
        <end position="423"/>
    </location>
</feature>
<dbReference type="Pfam" id="PF00361">
    <property type="entry name" value="Proton_antipo_M"/>
    <property type="match status" value="1"/>
</dbReference>
<dbReference type="GO" id="GO:0042773">
    <property type="term" value="P:ATP synthesis coupled electron transport"/>
    <property type="evidence" value="ECO:0007669"/>
    <property type="project" value="InterPro"/>
</dbReference>
<feature type="transmembrane region" description="Helical" evidence="8">
    <location>
        <begin position="132"/>
        <end position="150"/>
    </location>
</feature>
<evidence type="ECO:0000313" key="10">
    <source>
        <dbReference type="EMBL" id="GLR71987.1"/>
    </source>
</evidence>
<gene>
    <name evidence="10" type="ORF">GCM10007852_28950</name>
</gene>
<evidence type="ECO:0000256" key="2">
    <source>
        <dbReference type="ARBA" id="ARBA00005346"/>
    </source>
</evidence>
<protein>
    <submittedName>
        <fullName evidence="10">Cation:proton antiporter</fullName>
    </submittedName>
</protein>
<evidence type="ECO:0000259" key="9">
    <source>
        <dbReference type="Pfam" id="PF00361"/>
    </source>
</evidence>
<comment type="caution">
    <text evidence="10">The sequence shown here is derived from an EMBL/GenBank/DDBJ whole genome shotgun (WGS) entry which is preliminary data.</text>
</comment>
<evidence type="ECO:0000256" key="7">
    <source>
        <dbReference type="RuleBase" id="RU000320"/>
    </source>
</evidence>
<reference evidence="10" key="2">
    <citation type="submission" date="2023-01" db="EMBL/GenBank/DDBJ databases">
        <title>Draft genome sequence of Agaribacter marinus strain NBRC 110023.</title>
        <authorList>
            <person name="Sun Q."/>
            <person name="Mori K."/>
        </authorList>
    </citation>
    <scope>NUCLEOTIDE SEQUENCE</scope>
    <source>
        <strain evidence="10">NBRC 110023</strain>
    </source>
</reference>
<feature type="transmembrane region" description="Helical" evidence="8">
    <location>
        <begin position="205"/>
        <end position="226"/>
    </location>
</feature>
<dbReference type="PRINTS" id="PR01437">
    <property type="entry name" value="NUOXDRDTASE4"/>
</dbReference>
<keyword evidence="5 8" id="KW-1133">Transmembrane helix</keyword>
<feature type="transmembrane region" description="Helical" evidence="8">
    <location>
        <begin position="162"/>
        <end position="185"/>
    </location>
</feature>
<dbReference type="EMBL" id="BSOT01000007">
    <property type="protein sequence ID" value="GLR71987.1"/>
    <property type="molecule type" value="Genomic_DNA"/>
</dbReference>
<keyword evidence="4 7" id="KW-0812">Transmembrane</keyword>
<feature type="transmembrane region" description="Helical" evidence="8">
    <location>
        <begin position="411"/>
        <end position="432"/>
    </location>
</feature>
<dbReference type="RefSeq" id="WP_284218346.1">
    <property type="nucleotide sequence ID" value="NZ_BSOT01000007.1"/>
</dbReference>
<comment type="similarity">
    <text evidence="2">Belongs to the CPA3 antiporters (TC 2.A.63) subunit D family.</text>
</comment>
<feature type="transmembrane region" description="Helical" evidence="8">
    <location>
        <begin position="238"/>
        <end position="264"/>
    </location>
</feature>
<comment type="subcellular location">
    <subcellularLocation>
        <location evidence="1">Cell membrane</location>
        <topology evidence="1">Multi-pass membrane protein</topology>
    </subcellularLocation>
    <subcellularLocation>
        <location evidence="7">Membrane</location>
        <topology evidence="7">Multi-pass membrane protein</topology>
    </subcellularLocation>
</comment>
<feature type="transmembrane region" description="Helical" evidence="8">
    <location>
        <begin position="6"/>
        <end position="23"/>
    </location>
</feature>
<proteinExistence type="inferred from homology"/>
<organism evidence="10 11">
    <name type="scientific">Agaribacter marinus</name>
    <dbReference type="NCBI Taxonomy" id="1431249"/>
    <lineage>
        <taxon>Bacteria</taxon>
        <taxon>Pseudomonadati</taxon>
        <taxon>Pseudomonadota</taxon>
        <taxon>Gammaproteobacteria</taxon>
        <taxon>Alteromonadales</taxon>
        <taxon>Alteromonadaceae</taxon>
        <taxon>Agaribacter</taxon>
    </lineage>
</organism>
<evidence type="ECO:0000256" key="6">
    <source>
        <dbReference type="ARBA" id="ARBA00023136"/>
    </source>
</evidence>
<dbReference type="InterPro" id="IPR050586">
    <property type="entry name" value="CPA3_Na-H_Antiporter_D"/>
</dbReference>
<feature type="transmembrane region" description="Helical" evidence="8">
    <location>
        <begin position="77"/>
        <end position="97"/>
    </location>
</feature>
<feature type="transmembrane region" description="Helical" evidence="8">
    <location>
        <begin position="30"/>
        <end position="52"/>
    </location>
</feature>
<feature type="transmembrane region" description="Helical" evidence="8">
    <location>
        <begin position="464"/>
        <end position="484"/>
    </location>
</feature>
<feature type="transmembrane region" description="Helical" evidence="8">
    <location>
        <begin position="376"/>
        <end position="399"/>
    </location>
</feature>
<evidence type="ECO:0000256" key="4">
    <source>
        <dbReference type="ARBA" id="ARBA00022692"/>
    </source>
</evidence>
<dbReference type="InterPro" id="IPR001750">
    <property type="entry name" value="ND/Mrp_TM"/>
</dbReference>
<dbReference type="AlphaFoldDB" id="A0AA37WJD3"/>
<evidence type="ECO:0000256" key="1">
    <source>
        <dbReference type="ARBA" id="ARBA00004651"/>
    </source>
</evidence>
<dbReference type="Proteomes" id="UP001156601">
    <property type="component" value="Unassembled WGS sequence"/>
</dbReference>
<feature type="transmembrane region" description="Helical" evidence="8">
    <location>
        <begin position="306"/>
        <end position="324"/>
    </location>
</feature>